<dbReference type="AlphaFoldDB" id="E6QKM1"/>
<sequence>MLSDQVGYSSLLAVAEYARHRWPAAWILVLGQHPHALDPGLYDQWVDDLTESACVPEVIERHL</sequence>
<protein>
    <submittedName>
        <fullName evidence="1">Uncharacterized protein</fullName>
    </submittedName>
</protein>
<comment type="caution">
    <text evidence="1">The sequence shown here is derived from an EMBL/GenBank/DDBJ whole genome shotgun (WGS) entry which is preliminary data.</text>
</comment>
<reference evidence="1" key="1">
    <citation type="submission" date="2009-10" db="EMBL/GenBank/DDBJ databases">
        <title>Diversity of trophic interactions inside an arsenic-rich microbial ecosystem.</title>
        <authorList>
            <person name="Bertin P.N."/>
            <person name="Heinrich-Salmeron A."/>
            <person name="Pelletier E."/>
            <person name="Goulhen-Chollet F."/>
            <person name="Arsene-Ploetze F."/>
            <person name="Gallien S."/>
            <person name="Calteau A."/>
            <person name="Vallenet D."/>
            <person name="Casiot C."/>
            <person name="Chane-Woon-Ming B."/>
            <person name="Giloteaux L."/>
            <person name="Barakat M."/>
            <person name="Bonnefoy V."/>
            <person name="Bruneel O."/>
            <person name="Chandler M."/>
            <person name="Cleiss J."/>
            <person name="Duran R."/>
            <person name="Elbaz-Poulichet F."/>
            <person name="Fonknechten N."/>
            <person name="Lauga B."/>
            <person name="Mornico D."/>
            <person name="Ortet P."/>
            <person name="Schaeffer C."/>
            <person name="Siguier P."/>
            <person name="Alexander Thil Smith A."/>
            <person name="Van Dorsselaer A."/>
            <person name="Weissenbach J."/>
            <person name="Medigue C."/>
            <person name="Le Paslier D."/>
        </authorList>
    </citation>
    <scope>NUCLEOTIDE SEQUENCE</scope>
</reference>
<dbReference type="EMBL" id="CABQ01000143">
    <property type="protein sequence ID" value="CBI07791.1"/>
    <property type="molecule type" value="Genomic_DNA"/>
</dbReference>
<accession>E6QKM1</accession>
<organism evidence="1">
    <name type="scientific">mine drainage metagenome</name>
    <dbReference type="NCBI Taxonomy" id="410659"/>
    <lineage>
        <taxon>unclassified sequences</taxon>
        <taxon>metagenomes</taxon>
        <taxon>ecological metagenomes</taxon>
    </lineage>
</organism>
<gene>
    <name evidence="1" type="ORF">CARN6_1181</name>
</gene>
<proteinExistence type="predicted"/>
<name>E6QKM1_9ZZZZ</name>
<evidence type="ECO:0000313" key="1">
    <source>
        <dbReference type="EMBL" id="CBI07791.1"/>
    </source>
</evidence>